<comment type="caution">
    <text evidence="2">The sequence shown here is derived from an EMBL/GenBank/DDBJ whole genome shotgun (WGS) entry which is preliminary data.</text>
</comment>
<feature type="chain" id="PRO_5017315091" evidence="1">
    <location>
        <begin position="26"/>
        <end position="128"/>
    </location>
</feature>
<sequence>MTLSKKLTALALLGAVISTPLTAFADTPSSAAVPVAAQSASAANKMPSFMYQGEAPERIVKVEVNNAPIYGALFKQKLVRLVIIKQSDDAVAMQTYNLGDLAVKAPVEMSKETINQVLMAFDLKERVQ</sequence>
<organism evidence="2 3">
    <name type="scientific">Psittacicella hinzii</name>
    <dbReference type="NCBI Taxonomy" id="2028575"/>
    <lineage>
        <taxon>Bacteria</taxon>
        <taxon>Pseudomonadati</taxon>
        <taxon>Pseudomonadota</taxon>
        <taxon>Gammaproteobacteria</taxon>
        <taxon>Pasteurellales</taxon>
        <taxon>Psittacicellaceae</taxon>
        <taxon>Psittacicella</taxon>
    </lineage>
</organism>
<keyword evidence="3" id="KW-1185">Reference proteome</keyword>
<dbReference type="OrthoDB" id="9972118at2"/>
<dbReference type="Proteomes" id="UP000265916">
    <property type="component" value="Unassembled WGS sequence"/>
</dbReference>
<reference evidence="2 3" key="1">
    <citation type="submission" date="2017-08" db="EMBL/GenBank/DDBJ databases">
        <title>Reclassification of Bisgaard taxon 37 and 44.</title>
        <authorList>
            <person name="Christensen H."/>
        </authorList>
    </citation>
    <scope>NUCLEOTIDE SEQUENCE [LARGE SCALE GENOMIC DNA]</scope>
    <source>
        <strain evidence="2 3">111</strain>
    </source>
</reference>
<dbReference type="EMBL" id="NRJG01000039">
    <property type="protein sequence ID" value="RIY39179.1"/>
    <property type="molecule type" value="Genomic_DNA"/>
</dbReference>
<name>A0A3A1YPK6_9GAMM</name>
<dbReference type="RefSeq" id="WP_119530605.1">
    <property type="nucleotide sequence ID" value="NZ_JBHSSP010000022.1"/>
</dbReference>
<feature type="signal peptide" evidence="1">
    <location>
        <begin position="1"/>
        <end position="25"/>
    </location>
</feature>
<evidence type="ECO:0000313" key="2">
    <source>
        <dbReference type="EMBL" id="RIY39179.1"/>
    </source>
</evidence>
<gene>
    <name evidence="2" type="ORF">CKF58_02605</name>
</gene>
<protein>
    <submittedName>
        <fullName evidence="2">Uncharacterized protein</fullName>
    </submittedName>
</protein>
<dbReference type="AlphaFoldDB" id="A0A3A1YPK6"/>
<accession>A0A3A1YPK6</accession>
<evidence type="ECO:0000256" key="1">
    <source>
        <dbReference type="SAM" id="SignalP"/>
    </source>
</evidence>
<proteinExistence type="predicted"/>
<keyword evidence="1" id="KW-0732">Signal</keyword>
<evidence type="ECO:0000313" key="3">
    <source>
        <dbReference type="Proteomes" id="UP000265916"/>
    </source>
</evidence>